<evidence type="ECO:0000313" key="1">
    <source>
        <dbReference type="EMBL" id="TMQ47156.1"/>
    </source>
</evidence>
<sequence length="78" mass="8258">MPNPSLGAMRVDYSVARAERVRLSVIDVQGRVVAVLASGNLAAGPHQATWSGNASPGLYFVRLEGRGVSAIRRVVVAR</sequence>
<dbReference type="EMBL" id="VBOT01000198">
    <property type="protein sequence ID" value="TMQ47156.1"/>
    <property type="molecule type" value="Genomic_DNA"/>
</dbReference>
<gene>
    <name evidence="1" type="ORF">E6K73_14065</name>
</gene>
<proteinExistence type="predicted"/>
<dbReference type="AlphaFoldDB" id="A0A538S756"/>
<evidence type="ECO:0000313" key="2">
    <source>
        <dbReference type="Proteomes" id="UP000320184"/>
    </source>
</evidence>
<organism evidence="1 2">
    <name type="scientific">Eiseniibacteriota bacterium</name>
    <dbReference type="NCBI Taxonomy" id="2212470"/>
    <lineage>
        <taxon>Bacteria</taxon>
        <taxon>Candidatus Eiseniibacteriota</taxon>
    </lineage>
</organism>
<dbReference type="Proteomes" id="UP000320184">
    <property type="component" value="Unassembled WGS sequence"/>
</dbReference>
<reference evidence="1 2" key="1">
    <citation type="journal article" date="2019" name="Nat. Microbiol.">
        <title>Mediterranean grassland soil C-N compound turnover is dependent on rainfall and depth, and is mediated by genomically divergent microorganisms.</title>
        <authorList>
            <person name="Diamond S."/>
            <person name="Andeer P.F."/>
            <person name="Li Z."/>
            <person name="Crits-Christoph A."/>
            <person name="Burstein D."/>
            <person name="Anantharaman K."/>
            <person name="Lane K.R."/>
            <person name="Thomas B.C."/>
            <person name="Pan C."/>
            <person name="Northen T.R."/>
            <person name="Banfield J.F."/>
        </authorList>
    </citation>
    <scope>NUCLEOTIDE SEQUENCE [LARGE SCALE GENOMIC DNA]</scope>
    <source>
        <strain evidence="1">WS_3</strain>
    </source>
</reference>
<comment type="caution">
    <text evidence="1">The sequence shown here is derived from an EMBL/GenBank/DDBJ whole genome shotgun (WGS) entry which is preliminary data.</text>
</comment>
<name>A0A538S756_UNCEI</name>
<dbReference type="InterPro" id="IPR026444">
    <property type="entry name" value="Secre_tail"/>
</dbReference>
<accession>A0A538S756</accession>
<dbReference type="Gene3D" id="2.60.40.4070">
    <property type="match status" value="1"/>
</dbReference>
<dbReference type="NCBIfam" id="TIGR04183">
    <property type="entry name" value="Por_Secre_tail"/>
    <property type="match status" value="1"/>
</dbReference>
<protein>
    <submittedName>
        <fullName evidence="1">T9SS type A sorting domain-containing protein</fullName>
    </submittedName>
</protein>